<dbReference type="PRINTS" id="PR01100">
    <property type="entry name" value="SHIKIMTKNASE"/>
</dbReference>
<comment type="similarity">
    <text evidence="7">Belongs to the shikimate kinase family.</text>
</comment>
<name>A0A369CDI8_9GAMM</name>
<comment type="catalytic activity">
    <reaction evidence="7">
        <text>shikimate + ATP = 3-phosphoshikimate + ADP + H(+)</text>
        <dbReference type="Rhea" id="RHEA:13121"/>
        <dbReference type="ChEBI" id="CHEBI:15378"/>
        <dbReference type="ChEBI" id="CHEBI:30616"/>
        <dbReference type="ChEBI" id="CHEBI:36208"/>
        <dbReference type="ChEBI" id="CHEBI:145989"/>
        <dbReference type="ChEBI" id="CHEBI:456216"/>
        <dbReference type="EC" id="2.7.1.71"/>
    </reaction>
</comment>
<evidence type="ECO:0000259" key="8">
    <source>
        <dbReference type="PROSITE" id="PS50943"/>
    </source>
</evidence>
<dbReference type="AlphaFoldDB" id="A0A369CDI8"/>
<accession>A0A369CDI8</accession>
<dbReference type="EC" id="2.7.1.71" evidence="7"/>
<dbReference type="UniPathway" id="UPA00053">
    <property type="reaction ID" value="UER00088"/>
</dbReference>
<dbReference type="InterPro" id="IPR000623">
    <property type="entry name" value="Shikimate_kinase/TSH1"/>
</dbReference>
<dbReference type="InterPro" id="IPR031322">
    <property type="entry name" value="Shikimate/glucono_kinase"/>
</dbReference>
<feature type="domain" description="HTH cro/C1-type" evidence="8">
    <location>
        <begin position="26"/>
        <end position="80"/>
    </location>
</feature>
<reference evidence="9 10" key="1">
    <citation type="submission" date="2018-07" db="EMBL/GenBank/DDBJ databases">
        <title>Genomic Encyclopedia of Type Strains, Phase IV (KMG-IV): sequencing the most valuable type-strain genomes for metagenomic binning, comparative biology and taxonomic classification.</title>
        <authorList>
            <person name="Goeker M."/>
        </authorList>
    </citation>
    <scope>NUCLEOTIDE SEQUENCE [LARGE SCALE GENOMIC DNA]</scope>
    <source>
        <strain evidence="9 10">DSM 26407</strain>
    </source>
</reference>
<dbReference type="Proteomes" id="UP000252707">
    <property type="component" value="Unassembled WGS sequence"/>
</dbReference>
<comment type="caution">
    <text evidence="9">The sequence shown here is derived from an EMBL/GenBank/DDBJ whole genome shotgun (WGS) entry which is preliminary data.</text>
</comment>
<dbReference type="GO" id="GO:0003677">
    <property type="term" value="F:DNA binding"/>
    <property type="evidence" value="ECO:0007669"/>
    <property type="project" value="InterPro"/>
</dbReference>
<dbReference type="PANTHER" id="PTHR21087:SF16">
    <property type="entry name" value="SHIKIMATE KINASE 1, CHLOROPLASTIC"/>
    <property type="match status" value="1"/>
</dbReference>
<evidence type="ECO:0000256" key="4">
    <source>
        <dbReference type="ARBA" id="ARBA00022777"/>
    </source>
</evidence>
<feature type="binding site" evidence="7">
    <location>
        <begin position="134"/>
        <end position="139"/>
    </location>
    <ligand>
        <name>ATP</name>
        <dbReference type="ChEBI" id="CHEBI:30616"/>
    </ligand>
</feature>
<sequence length="298" mass="32868">MNSEVNRRTEDGTAVKIYLAALGERVRALRARRGMTRRSLASHSGISERYIAQLESGEANASVALLWRVAEAFGITFAELLQAPDNAGALLPELERFLRTLDRERQAEALQLLRVRYAGHPPGAHGVALIGLRGAGKSTLGVRLAERLGVPFVRLGGLIEELGGMPVGELFSLRGQSGYRRLERQALELAIDRHPRAVVEAGGSLVSERVTYDRLLEAYRVVWIRAEPDDHYRRVLQQGDLRPLQESREAIEDMRRILAEREPLYAAAHRQLMTSGKPVEACVAELAAFAEHGLGGAV</sequence>
<dbReference type="GO" id="GO:0009073">
    <property type="term" value="P:aromatic amino acid family biosynthetic process"/>
    <property type="evidence" value="ECO:0007669"/>
    <property type="project" value="UniProtKB-KW"/>
</dbReference>
<evidence type="ECO:0000256" key="6">
    <source>
        <dbReference type="ARBA" id="ARBA00023141"/>
    </source>
</evidence>
<dbReference type="GO" id="GO:0005829">
    <property type="term" value="C:cytosol"/>
    <property type="evidence" value="ECO:0007669"/>
    <property type="project" value="TreeGrafter"/>
</dbReference>
<protein>
    <recommendedName>
        <fullName evidence="7">Shikimate kinase</fullName>
        <shortName evidence="7">SK</shortName>
        <ecNumber evidence="7">2.7.1.71</ecNumber>
    </recommendedName>
</protein>
<evidence type="ECO:0000256" key="3">
    <source>
        <dbReference type="ARBA" id="ARBA00022741"/>
    </source>
</evidence>
<comment type="caution">
    <text evidence="7">Lacks conserved residue(s) required for the propagation of feature annotation.</text>
</comment>
<dbReference type="NCBIfam" id="NF006015">
    <property type="entry name" value="PRK08154.1"/>
    <property type="match status" value="1"/>
</dbReference>
<dbReference type="Pfam" id="PF01202">
    <property type="entry name" value="SKI"/>
    <property type="match status" value="1"/>
</dbReference>
<evidence type="ECO:0000256" key="2">
    <source>
        <dbReference type="ARBA" id="ARBA00022679"/>
    </source>
</evidence>
<dbReference type="GO" id="GO:0009423">
    <property type="term" value="P:chorismate biosynthetic process"/>
    <property type="evidence" value="ECO:0007669"/>
    <property type="project" value="UniProtKB-UniRule"/>
</dbReference>
<keyword evidence="6 7" id="KW-0057">Aromatic amino acid biosynthesis</keyword>
<dbReference type="CDD" id="cd00093">
    <property type="entry name" value="HTH_XRE"/>
    <property type="match status" value="1"/>
</dbReference>
<dbReference type="GO" id="GO:0000287">
    <property type="term" value="F:magnesium ion binding"/>
    <property type="evidence" value="ECO:0007669"/>
    <property type="project" value="UniProtKB-UniRule"/>
</dbReference>
<keyword evidence="5 7" id="KW-0067">ATP-binding</keyword>
<dbReference type="EMBL" id="QPJY01000002">
    <property type="protein sequence ID" value="RCX31763.1"/>
    <property type="molecule type" value="Genomic_DNA"/>
</dbReference>
<comment type="subcellular location">
    <subcellularLocation>
        <location evidence="7">Cytoplasm</location>
    </subcellularLocation>
</comment>
<dbReference type="GO" id="GO:0004765">
    <property type="term" value="F:shikimate kinase activity"/>
    <property type="evidence" value="ECO:0007669"/>
    <property type="project" value="UniProtKB-UniRule"/>
</dbReference>
<comment type="pathway">
    <text evidence="7">Metabolic intermediate biosynthesis; chorismate biosynthesis; chorismate from D-erythrose 4-phosphate and phosphoenolpyruvate: step 5/7.</text>
</comment>
<dbReference type="InterPro" id="IPR010982">
    <property type="entry name" value="Lambda_DNA-bd_dom_sf"/>
</dbReference>
<keyword evidence="10" id="KW-1185">Reference proteome</keyword>
<dbReference type="GO" id="GO:0008652">
    <property type="term" value="P:amino acid biosynthetic process"/>
    <property type="evidence" value="ECO:0007669"/>
    <property type="project" value="UniProtKB-KW"/>
</dbReference>
<keyword evidence="1 7" id="KW-0028">Amino-acid biosynthesis</keyword>
<evidence type="ECO:0000256" key="1">
    <source>
        <dbReference type="ARBA" id="ARBA00022605"/>
    </source>
</evidence>
<feature type="binding site" evidence="7">
    <location>
        <position position="180"/>
    </location>
    <ligand>
        <name>substrate</name>
    </ligand>
</feature>
<dbReference type="PROSITE" id="PS50943">
    <property type="entry name" value="HTH_CROC1"/>
    <property type="match status" value="1"/>
</dbReference>
<dbReference type="Pfam" id="PF01381">
    <property type="entry name" value="HTH_3"/>
    <property type="match status" value="1"/>
</dbReference>
<feature type="binding site" evidence="7">
    <location>
        <position position="261"/>
    </location>
    <ligand>
        <name>substrate</name>
    </ligand>
</feature>
<dbReference type="SUPFAM" id="SSF52540">
    <property type="entry name" value="P-loop containing nucleoside triphosphate hydrolases"/>
    <property type="match status" value="1"/>
</dbReference>
<feature type="binding site" evidence="7">
    <location>
        <position position="242"/>
    </location>
    <ligand>
        <name>ATP</name>
        <dbReference type="ChEBI" id="CHEBI:30616"/>
    </ligand>
</feature>
<comment type="cofactor">
    <cofactor evidence="7">
        <name>Mg(2+)</name>
        <dbReference type="ChEBI" id="CHEBI:18420"/>
    </cofactor>
    <text evidence="7">Binds 1 Mg(2+) ion per subunit.</text>
</comment>
<dbReference type="RefSeq" id="WP_114278614.1">
    <property type="nucleotide sequence ID" value="NZ_QPJY01000002.1"/>
</dbReference>
<keyword evidence="4 7" id="KW-0418">Kinase</keyword>
<dbReference type="CDD" id="cd00464">
    <property type="entry name" value="SK"/>
    <property type="match status" value="1"/>
</dbReference>
<dbReference type="InterPro" id="IPR027417">
    <property type="entry name" value="P-loop_NTPase"/>
</dbReference>
<organism evidence="9 10">
    <name type="scientific">Thioalbus denitrificans</name>
    <dbReference type="NCBI Taxonomy" id="547122"/>
    <lineage>
        <taxon>Bacteria</taxon>
        <taxon>Pseudomonadati</taxon>
        <taxon>Pseudomonadota</taxon>
        <taxon>Gammaproteobacteria</taxon>
        <taxon>Chromatiales</taxon>
        <taxon>Ectothiorhodospiraceae</taxon>
        <taxon>Thioalbus</taxon>
    </lineage>
</organism>
<dbReference type="SMART" id="SM00530">
    <property type="entry name" value="HTH_XRE"/>
    <property type="match status" value="1"/>
</dbReference>
<keyword evidence="3 7" id="KW-0547">Nucleotide-binding</keyword>
<dbReference type="GO" id="GO:0005524">
    <property type="term" value="F:ATP binding"/>
    <property type="evidence" value="ECO:0007669"/>
    <property type="project" value="UniProtKB-UniRule"/>
</dbReference>
<evidence type="ECO:0000256" key="7">
    <source>
        <dbReference type="HAMAP-Rule" id="MF_00109"/>
    </source>
</evidence>
<evidence type="ECO:0000256" key="5">
    <source>
        <dbReference type="ARBA" id="ARBA00022840"/>
    </source>
</evidence>
<dbReference type="PANTHER" id="PTHR21087">
    <property type="entry name" value="SHIKIMATE KINASE"/>
    <property type="match status" value="1"/>
</dbReference>
<keyword evidence="7" id="KW-0460">Magnesium</keyword>
<dbReference type="OrthoDB" id="9800332at2"/>
<gene>
    <name evidence="7" type="primary">aroK</name>
    <name evidence="9" type="ORF">DFQ59_102110</name>
</gene>
<dbReference type="SUPFAM" id="SSF47413">
    <property type="entry name" value="lambda repressor-like DNA-binding domains"/>
    <property type="match status" value="1"/>
</dbReference>
<dbReference type="Gene3D" id="3.40.50.300">
    <property type="entry name" value="P-loop containing nucleotide triphosphate hydrolases"/>
    <property type="match status" value="1"/>
</dbReference>
<dbReference type="InterPro" id="IPR001387">
    <property type="entry name" value="Cro/C1-type_HTH"/>
</dbReference>
<proteinExistence type="inferred from homology"/>
<keyword evidence="2 7" id="KW-0808">Transferase</keyword>
<evidence type="ECO:0000313" key="9">
    <source>
        <dbReference type="EMBL" id="RCX31763.1"/>
    </source>
</evidence>
<comment type="function">
    <text evidence="7">Catalyzes the specific phosphorylation of the 3-hydroxyl group of shikimic acid using ATP as a cosubstrate.</text>
</comment>
<evidence type="ECO:0000313" key="10">
    <source>
        <dbReference type="Proteomes" id="UP000252707"/>
    </source>
</evidence>
<feature type="binding site" evidence="7">
    <location>
        <position position="138"/>
    </location>
    <ligand>
        <name>Mg(2+)</name>
        <dbReference type="ChEBI" id="CHEBI:18420"/>
    </ligand>
</feature>
<dbReference type="Gene3D" id="1.10.260.40">
    <property type="entry name" value="lambda repressor-like DNA-binding domains"/>
    <property type="match status" value="1"/>
</dbReference>
<comment type="subunit">
    <text evidence="7">Monomer.</text>
</comment>
<feature type="binding site" evidence="7">
    <location>
        <position position="203"/>
    </location>
    <ligand>
        <name>substrate</name>
    </ligand>
</feature>
<dbReference type="HAMAP" id="MF_00109">
    <property type="entry name" value="Shikimate_kinase"/>
    <property type="match status" value="1"/>
</dbReference>
<keyword evidence="7" id="KW-0479">Metal-binding</keyword>
<keyword evidence="7" id="KW-0963">Cytoplasm</keyword>